<accession>A0A1Y6BPR8</accession>
<reference evidence="3" key="1">
    <citation type="submission" date="2017-04" db="EMBL/GenBank/DDBJ databases">
        <authorList>
            <person name="Varghese N."/>
            <person name="Submissions S."/>
        </authorList>
    </citation>
    <scope>NUCLEOTIDE SEQUENCE [LARGE SCALE GENOMIC DNA]</scope>
    <source>
        <strain evidence="3">RKEM611</strain>
    </source>
</reference>
<organism evidence="2 3">
    <name type="scientific">Pseudobacteriovorax antillogorgiicola</name>
    <dbReference type="NCBI Taxonomy" id="1513793"/>
    <lineage>
        <taxon>Bacteria</taxon>
        <taxon>Pseudomonadati</taxon>
        <taxon>Bdellovibrionota</taxon>
        <taxon>Oligoflexia</taxon>
        <taxon>Oligoflexales</taxon>
        <taxon>Pseudobacteriovoracaceae</taxon>
        <taxon>Pseudobacteriovorax</taxon>
    </lineage>
</organism>
<evidence type="ECO:0000256" key="1">
    <source>
        <dbReference type="SAM" id="SignalP"/>
    </source>
</evidence>
<feature type="chain" id="PRO_5012102315" evidence="1">
    <location>
        <begin position="25"/>
        <end position="336"/>
    </location>
</feature>
<evidence type="ECO:0000313" key="3">
    <source>
        <dbReference type="Proteomes" id="UP000192907"/>
    </source>
</evidence>
<dbReference type="RefSeq" id="WP_132318347.1">
    <property type="nucleotide sequence ID" value="NZ_FWZT01000007.1"/>
</dbReference>
<name>A0A1Y6BPR8_9BACT</name>
<keyword evidence="1" id="KW-0732">Signal</keyword>
<protein>
    <submittedName>
        <fullName evidence="2">Uncharacterized protein</fullName>
    </submittedName>
</protein>
<keyword evidence="3" id="KW-1185">Reference proteome</keyword>
<dbReference type="Proteomes" id="UP000192907">
    <property type="component" value="Unassembled WGS sequence"/>
</dbReference>
<proteinExistence type="predicted"/>
<feature type="signal peptide" evidence="1">
    <location>
        <begin position="1"/>
        <end position="24"/>
    </location>
</feature>
<dbReference type="EMBL" id="FWZT01000007">
    <property type="protein sequence ID" value="SMF22159.1"/>
    <property type="molecule type" value="Genomic_DNA"/>
</dbReference>
<sequence>MINLRYTTISLSVVILALLSNACAFIVEDEPEHYDGHIYFWPDSNNYEFDECRSDSPYDYCGKKPNKSGQDYSWKPNCSSESCQTVGVMAHYQLAEDLGPRATLWIEAYNNPDFAGAAQSTLRISSFDATFPHSTSREEMFLEPGEYYFRAYLSNRPDQALPPALQGMDPVGDAYGIFGAISQPERVLIKPYDMAPMVHIHINRLFEDPNGQIDYNGKMRLNISMPEEAMIEQNRRLVIQLHDNANIDQLAAKQFIMESKEFLIIGQQGKAQFLSPSIDLGRYYLFVFLDSDGNGYYDTGELAYFYNRNGEPWTLSIEEKTTKTLAVPLDFFPILP</sequence>
<dbReference type="AlphaFoldDB" id="A0A1Y6BPR8"/>
<dbReference type="OrthoDB" id="9989422at2"/>
<gene>
    <name evidence="2" type="ORF">SAMN06296036_107166</name>
</gene>
<evidence type="ECO:0000313" key="2">
    <source>
        <dbReference type="EMBL" id="SMF22159.1"/>
    </source>
</evidence>
<dbReference type="STRING" id="1513793.SAMN06296036_107166"/>